<evidence type="ECO:0000256" key="3">
    <source>
        <dbReference type="RuleBase" id="RU000363"/>
    </source>
</evidence>
<dbReference type="InterPro" id="IPR051468">
    <property type="entry name" value="Fungal_SecMetab_SDRs"/>
</dbReference>
<protein>
    <recommendedName>
        <fullName evidence="6">Short-chain dehydrogenase</fullName>
    </recommendedName>
</protein>
<dbReference type="Proteomes" id="UP000176424">
    <property type="component" value="Unassembled WGS sequence"/>
</dbReference>
<evidence type="ECO:0000256" key="2">
    <source>
        <dbReference type="ARBA" id="ARBA00023002"/>
    </source>
</evidence>
<comment type="similarity">
    <text evidence="3">Belongs to the short-chain dehydrogenases/reductases (SDR) family.</text>
</comment>
<dbReference type="AlphaFoldDB" id="A0A1F4ZU88"/>
<dbReference type="PANTHER" id="PTHR43544">
    <property type="entry name" value="SHORT-CHAIN DEHYDROGENASE/REDUCTASE"/>
    <property type="match status" value="1"/>
</dbReference>
<evidence type="ECO:0008006" key="6">
    <source>
        <dbReference type="Google" id="ProtNLM"/>
    </source>
</evidence>
<comment type="caution">
    <text evidence="4">The sequence shown here is derived from an EMBL/GenBank/DDBJ whole genome shotgun (WGS) entry which is preliminary data.</text>
</comment>
<sequence length="242" mass="26788">MKNNHPKTLLKTAFITGANRGLGMGFVKYLSGQGYLVFAGARNLTSEHADTDSIKWVKIDVCDDMSIDAAVAKISEIVPNIDLLINNAGVSKDSATDNHKELVCNLKDLDRSMLLKMFNVNSISPLIVTQKFLHLLISKPCFVINISSGRGSYQDEYPNPIGNYGYRASKTALNMLTHCSTWDLPENVKTFSVHPGGIKTDMNPGGNDDPSVQAERIVEITQAWKEEYNGKFLRYNGVLYPL</sequence>
<dbReference type="InterPro" id="IPR002347">
    <property type="entry name" value="SDR_fam"/>
</dbReference>
<dbReference type="InterPro" id="IPR036291">
    <property type="entry name" value="NAD(P)-bd_dom_sf"/>
</dbReference>
<keyword evidence="2" id="KW-0560">Oxidoreductase</keyword>
<dbReference type="STRING" id="1797263.A2397_00365"/>
<dbReference type="SUPFAM" id="SSF51735">
    <property type="entry name" value="NAD(P)-binding Rossmann-fold domains"/>
    <property type="match status" value="1"/>
</dbReference>
<evidence type="ECO:0000256" key="1">
    <source>
        <dbReference type="ARBA" id="ARBA00022857"/>
    </source>
</evidence>
<reference evidence="4 5" key="1">
    <citation type="journal article" date="2016" name="Nat. Commun.">
        <title>Thousands of microbial genomes shed light on interconnected biogeochemical processes in an aquifer system.</title>
        <authorList>
            <person name="Anantharaman K."/>
            <person name="Brown C.T."/>
            <person name="Hug L.A."/>
            <person name="Sharon I."/>
            <person name="Castelle C.J."/>
            <person name="Probst A.J."/>
            <person name="Thomas B.C."/>
            <person name="Singh A."/>
            <person name="Wilkins M.J."/>
            <person name="Karaoz U."/>
            <person name="Brodie E.L."/>
            <person name="Williams K.H."/>
            <person name="Hubbard S.S."/>
            <person name="Banfield J.F."/>
        </authorList>
    </citation>
    <scope>NUCLEOTIDE SEQUENCE [LARGE SCALE GENOMIC DNA]</scope>
</reference>
<dbReference type="GO" id="GO:0005737">
    <property type="term" value="C:cytoplasm"/>
    <property type="evidence" value="ECO:0007669"/>
    <property type="project" value="TreeGrafter"/>
</dbReference>
<dbReference type="GO" id="GO:0016491">
    <property type="term" value="F:oxidoreductase activity"/>
    <property type="evidence" value="ECO:0007669"/>
    <property type="project" value="UniProtKB-KW"/>
</dbReference>
<organism evidence="4 5">
    <name type="scientific">Candidatus Amesbacteria bacterium RIFOXYB1_FULL_44_23</name>
    <dbReference type="NCBI Taxonomy" id="1797263"/>
    <lineage>
        <taxon>Bacteria</taxon>
        <taxon>Candidatus Amesiibacteriota</taxon>
    </lineage>
</organism>
<evidence type="ECO:0000313" key="4">
    <source>
        <dbReference type="EMBL" id="OGD09979.1"/>
    </source>
</evidence>
<dbReference type="PRINTS" id="PR00081">
    <property type="entry name" value="GDHRDH"/>
</dbReference>
<dbReference type="PRINTS" id="PR00080">
    <property type="entry name" value="SDRFAMILY"/>
</dbReference>
<dbReference type="EMBL" id="MEXR01000017">
    <property type="protein sequence ID" value="OGD09979.1"/>
    <property type="molecule type" value="Genomic_DNA"/>
</dbReference>
<evidence type="ECO:0000313" key="5">
    <source>
        <dbReference type="Proteomes" id="UP000176424"/>
    </source>
</evidence>
<name>A0A1F4ZU88_9BACT</name>
<proteinExistence type="inferred from homology"/>
<accession>A0A1F4ZU88</accession>
<keyword evidence="1" id="KW-0521">NADP</keyword>
<dbReference type="PANTHER" id="PTHR43544:SF7">
    <property type="entry name" value="NADB-LER2"/>
    <property type="match status" value="1"/>
</dbReference>
<gene>
    <name evidence="4" type="ORF">A2397_00365</name>
</gene>
<dbReference type="Pfam" id="PF00106">
    <property type="entry name" value="adh_short"/>
    <property type="match status" value="1"/>
</dbReference>
<dbReference type="Gene3D" id="3.40.50.720">
    <property type="entry name" value="NAD(P)-binding Rossmann-like Domain"/>
    <property type="match status" value="1"/>
</dbReference>